<dbReference type="PANTHER" id="PTHR24043:SF8">
    <property type="entry name" value="EGF-LIKE DOMAIN-CONTAINING PROTEIN"/>
    <property type="match status" value="1"/>
</dbReference>
<feature type="transmembrane region" description="Helical" evidence="2">
    <location>
        <begin position="365"/>
        <end position="391"/>
    </location>
</feature>
<comment type="caution">
    <text evidence="4">The sequence shown here is derived from an EMBL/GenBank/DDBJ whole genome shotgun (WGS) entry which is preliminary data.</text>
</comment>
<evidence type="ECO:0000256" key="1">
    <source>
        <dbReference type="ARBA" id="ARBA00022536"/>
    </source>
</evidence>
<keyword evidence="2" id="KW-0472">Membrane</keyword>
<accession>A0ABQ9FFZ2</accession>
<protein>
    <recommendedName>
        <fullName evidence="3">EGF-like domain-containing protein</fullName>
    </recommendedName>
</protein>
<dbReference type="InterPro" id="IPR000742">
    <property type="entry name" value="EGF"/>
</dbReference>
<keyword evidence="5" id="KW-1185">Reference proteome</keyword>
<feature type="domain" description="EGF-like" evidence="3">
    <location>
        <begin position="197"/>
        <end position="226"/>
    </location>
</feature>
<feature type="domain" description="EGF-like" evidence="3">
    <location>
        <begin position="164"/>
        <end position="195"/>
    </location>
</feature>
<dbReference type="InterPro" id="IPR042635">
    <property type="entry name" value="MEGF10/SREC1/2-like"/>
</dbReference>
<proteinExistence type="predicted"/>
<keyword evidence="2" id="KW-0812">Transmembrane</keyword>
<dbReference type="EMBL" id="JARBDR010000328">
    <property type="protein sequence ID" value="KAJ8316204.1"/>
    <property type="molecule type" value="Genomic_DNA"/>
</dbReference>
<feature type="domain" description="EGF-like" evidence="3">
    <location>
        <begin position="324"/>
        <end position="355"/>
    </location>
</feature>
<feature type="domain" description="EGF-like" evidence="3">
    <location>
        <begin position="228"/>
        <end position="258"/>
    </location>
</feature>
<dbReference type="SMART" id="SM00181">
    <property type="entry name" value="EGF"/>
    <property type="match status" value="7"/>
</dbReference>
<feature type="domain" description="EGF-like" evidence="3">
    <location>
        <begin position="288"/>
        <end position="322"/>
    </location>
</feature>
<dbReference type="Gene3D" id="2.170.300.10">
    <property type="entry name" value="Tie2 ligand-binding domain superfamily"/>
    <property type="match status" value="1"/>
</dbReference>
<dbReference type="Proteomes" id="UP001217089">
    <property type="component" value="Unassembled WGS sequence"/>
</dbReference>
<evidence type="ECO:0000259" key="3">
    <source>
        <dbReference type="SMART" id="SM00181"/>
    </source>
</evidence>
<keyword evidence="2" id="KW-1133">Transmembrane helix</keyword>
<gene>
    <name evidence="4" type="ORF">KUTeg_006218</name>
</gene>
<reference evidence="4 5" key="1">
    <citation type="submission" date="2022-12" db="EMBL/GenBank/DDBJ databases">
        <title>Chromosome-level genome of Tegillarca granosa.</title>
        <authorList>
            <person name="Kim J."/>
        </authorList>
    </citation>
    <scope>NUCLEOTIDE SEQUENCE [LARGE SCALE GENOMIC DNA]</scope>
    <source>
        <strain evidence="4">Teg-2019</strain>
        <tissue evidence="4">Adductor muscle</tissue>
    </source>
</reference>
<evidence type="ECO:0000256" key="2">
    <source>
        <dbReference type="SAM" id="Phobius"/>
    </source>
</evidence>
<sequence length="531" mass="59150">MNYKLLTNLASFQDEGIKGCQVGRYGPLCQYVCNGNCLHQECNQTTGKCNRCHERFGFDCSHPCSDKCHERQCVQDSGKCNSCKTGYYGFNCTKQCSGCLNGSCYQDTGVCQHQSRCRQGFYGTRGSEVMCNHICNRNCKTCDKSNGTCKECDDGFYGQSCENSCPSHCINNLCIKENGSCKNGCQKTFYGDQCNNNCSESCKFQDCFRNGTCRDCVPGTYGNLCEQKCPKGCMNGNCSRNGSCIDACFNGYYGEACDKMCSENCSAKGFDKYISYCHECKIGWYGLRCSEQCPFNCSSNTCNKTTGTCTNCVKGYHGLYCNETCSNGCKDAICDQMSGNCSHGCADGFLGQFCQKLVESDTNTVLVMSVSAVIISTIIIVFVARMVAFVYKRKKSRTSRERSMKLNVLVDKTSEVSNLKNALAETTNGKRNKKCATPGGAKIDIYEKLIMSVENKSTNATVSACYEKLTDAVYSDIEFYGIIVENFEREIMQKKMENLFDLEYKKFQHDVVFPCTIAALPENRLLNRRSF</sequence>
<organism evidence="4 5">
    <name type="scientific">Tegillarca granosa</name>
    <name type="common">Malaysian cockle</name>
    <name type="synonym">Anadara granosa</name>
    <dbReference type="NCBI Taxonomy" id="220873"/>
    <lineage>
        <taxon>Eukaryota</taxon>
        <taxon>Metazoa</taxon>
        <taxon>Spiralia</taxon>
        <taxon>Lophotrochozoa</taxon>
        <taxon>Mollusca</taxon>
        <taxon>Bivalvia</taxon>
        <taxon>Autobranchia</taxon>
        <taxon>Pteriomorphia</taxon>
        <taxon>Arcoida</taxon>
        <taxon>Arcoidea</taxon>
        <taxon>Arcidae</taxon>
        <taxon>Tegillarca</taxon>
    </lineage>
</organism>
<dbReference type="PANTHER" id="PTHR24043">
    <property type="entry name" value="SCAVENGER RECEPTOR CLASS F"/>
    <property type="match status" value="1"/>
</dbReference>
<feature type="domain" description="EGF-like" evidence="3">
    <location>
        <begin position="63"/>
        <end position="93"/>
    </location>
</feature>
<evidence type="ECO:0000313" key="4">
    <source>
        <dbReference type="EMBL" id="KAJ8316204.1"/>
    </source>
</evidence>
<evidence type="ECO:0000313" key="5">
    <source>
        <dbReference type="Proteomes" id="UP001217089"/>
    </source>
</evidence>
<name>A0ABQ9FFZ2_TEGGR</name>
<keyword evidence="1" id="KW-0245">EGF-like domain</keyword>
<feature type="domain" description="EGF-like" evidence="3">
    <location>
        <begin position="134"/>
        <end position="162"/>
    </location>
</feature>